<evidence type="ECO:0000313" key="9">
    <source>
        <dbReference type="Proteomes" id="UP000198915"/>
    </source>
</evidence>
<feature type="transmembrane region" description="Helical" evidence="7">
    <location>
        <begin position="71"/>
        <end position="92"/>
    </location>
</feature>
<keyword evidence="9" id="KW-1185">Reference proteome</keyword>
<evidence type="ECO:0000256" key="5">
    <source>
        <dbReference type="ARBA" id="ARBA00022989"/>
    </source>
</evidence>
<dbReference type="RefSeq" id="WP_092267795.1">
    <property type="nucleotide sequence ID" value="NZ_BJOE01000008.1"/>
</dbReference>
<organism evidence="8 9">
    <name type="scientific">Brevibacillus centrosporus</name>
    <dbReference type="NCBI Taxonomy" id="54910"/>
    <lineage>
        <taxon>Bacteria</taxon>
        <taxon>Bacillati</taxon>
        <taxon>Bacillota</taxon>
        <taxon>Bacilli</taxon>
        <taxon>Bacillales</taxon>
        <taxon>Paenibacillaceae</taxon>
        <taxon>Brevibacillus</taxon>
    </lineage>
</organism>
<dbReference type="AlphaFoldDB" id="A0A1I3SYL2"/>
<dbReference type="Proteomes" id="UP000198915">
    <property type="component" value="Unassembled WGS sequence"/>
</dbReference>
<comment type="subcellular location">
    <subcellularLocation>
        <location evidence="1">Cell membrane</location>
        <topology evidence="1">Multi-pass membrane protein</topology>
    </subcellularLocation>
</comment>
<dbReference type="GeneID" id="301131884"/>
<evidence type="ECO:0000256" key="2">
    <source>
        <dbReference type="ARBA" id="ARBA00005779"/>
    </source>
</evidence>
<proteinExistence type="inferred from homology"/>
<feature type="transmembrane region" description="Helical" evidence="7">
    <location>
        <begin position="113"/>
        <end position="132"/>
    </location>
</feature>
<comment type="similarity">
    <text evidence="2">Belongs to the UPF0719 family.</text>
</comment>
<dbReference type="GO" id="GO:0005886">
    <property type="term" value="C:plasma membrane"/>
    <property type="evidence" value="ECO:0007669"/>
    <property type="project" value="UniProtKB-SubCell"/>
</dbReference>
<gene>
    <name evidence="8" type="ORF">SAMN05518846_104352</name>
</gene>
<keyword evidence="6 7" id="KW-0472">Membrane</keyword>
<accession>A0A1I3SYL2</accession>
<feature type="transmembrane region" description="Helical" evidence="7">
    <location>
        <begin position="6"/>
        <end position="26"/>
    </location>
</feature>
<dbReference type="PANTHER" id="PTHR40043">
    <property type="entry name" value="UPF0719 INNER MEMBRANE PROTEIN YJFL"/>
    <property type="match status" value="1"/>
</dbReference>
<sequence length="134" mass="14768">MTWVEVLAMLVWTGAGAILLFVLMWVDSLFTKYKDMTEMKNGNIAVTTRFVMKLFAQGYILSQSILNSNDLWTALLASVVSFIILFLLERIVEIVFRIGAGFDLEEGVKQGKVAHALLAGAFHIVGALILAACL</sequence>
<keyword evidence="5 7" id="KW-1133">Transmembrane helix</keyword>
<keyword evidence="4 7" id="KW-0812">Transmembrane</keyword>
<dbReference type="InterPro" id="IPR007140">
    <property type="entry name" value="DUF350"/>
</dbReference>
<evidence type="ECO:0000256" key="4">
    <source>
        <dbReference type="ARBA" id="ARBA00022692"/>
    </source>
</evidence>
<dbReference type="STRING" id="1884381.SAMN05518846_104352"/>
<evidence type="ECO:0000256" key="6">
    <source>
        <dbReference type="ARBA" id="ARBA00023136"/>
    </source>
</evidence>
<reference evidence="9" key="1">
    <citation type="submission" date="2016-10" db="EMBL/GenBank/DDBJ databases">
        <authorList>
            <person name="Varghese N."/>
            <person name="Submissions S."/>
        </authorList>
    </citation>
    <scope>NUCLEOTIDE SEQUENCE [LARGE SCALE GENOMIC DNA]</scope>
    <source>
        <strain evidence="9">OK042</strain>
    </source>
</reference>
<dbReference type="EMBL" id="FORT01000004">
    <property type="protein sequence ID" value="SFJ63904.1"/>
    <property type="molecule type" value="Genomic_DNA"/>
</dbReference>
<evidence type="ECO:0000313" key="8">
    <source>
        <dbReference type="EMBL" id="SFJ63904.1"/>
    </source>
</evidence>
<name>A0A1I3SYL2_9BACL</name>
<dbReference type="Pfam" id="PF03994">
    <property type="entry name" value="DUF350"/>
    <property type="match status" value="1"/>
</dbReference>
<evidence type="ECO:0000256" key="7">
    <source>
        <dbReference type="SAM" id="Phobius"/>
    </source>
</evidence>
<keyword evidence="3" id="KW-1003">Cell membrane</keyword>
<evidence type="ECO:0000256" key="3">
    <source>
        <dbReference type="ARBA" id="ARBA00022475"/>
    </source>
</evidence>
<dbReference type="PANTHER" id="PTHR40043:SF1">
    <property type="entry name" value="UPF0719 INNER MEMBRANE PROTEIN YJFL"/>
    <property type="match status" value="1"/>
</dbReference>
<protein>
    <submittedName>
        <fullName evidence="8">Uncharacterized membrane protein YjfL, UPF0719 family</fullName>
    </submittedName>
</protein>
<evidence type="ECO:0000256" key="1">
    <source>
        <dbReference type="ARBA" id="ARBA00004651"/>
    </source>
</evidence>